<dbReference type="Pfam" id="PF10536">
    <property type="entry name" value="PMD"/>
    <property type="match status" value="1"/>
</dbReference>
<evidence type="ECO:0000313" key="3">
    <source>
        <dbReference type="Proteomes" id="UP000828251"/>
    </source>
</evidence>
<proteinExistence type="predicted"/>
<keyword evidence="3" id="KW-1185">Reference proteome</keyword>
<sequence>MSKGCKLNLALISALVERWRPETHTFHLPCNECTITLDNVALQISLSIDRLVIMGLAIISSKMGLCESLLGKVLDKFKDGRISMNCLKDNFDELPENRTEEVMEQYAEHTS</sequence>
<dbReference type="PANTHER" id="PTHR46033">
    <property type="entry name" value="PROTEIN MAIN-LIKE 2"/>
    <property type="match status" value="1"/>
</dbReference>
<dbReference type="InterPro" id="IPR044824">
    <property type="entry name" value="MAIN-like"/>
</dbReference>
<organism evidence="2 3">
    <name type="scientific">Gossypium stocksii</name>
    <dbReference type="NCBI Taxonomy" id="47602"/>
    <lineage>
        <taxon>Eukaryota</taxon>
        <taxon>Viridiplantae</taxon>
        <taxon>Streptophyta</taxon>
        <taxon>Embryophyta</taxon>
        <taxon>Tracheophyta</taxon>
        <taxon>Spermatophyta</taxon>
        <taxon>Magnoliopsida</taxon>
        <taxon>eudicotyledons</taxon>
        <taxon>Gunneridae</taxon>
        <taxon>Pentapetalae</taxon>
        <taxon>rosids</taxon>
        <taxon>malvids</taxon>
        <taxon>Malvales</taxon>
        <taxon>Malvaceae</taxon>
        <taxon>Malvoideae</taxon>
        <taxon>Gossypium</taxon>
    </lineage>
</organism>
<comment type="caution">
    <text evidence="2">The sequence shown here is derived from an EMBL/GenBank/DDBJ whole genome shotgun (WGS) entry which is preliminary data.</text>
</comment>
<evidence type="ECO:0000313" key="2">
    <source>
        <dbReference type="EMBL" id="KAH1056440.1"/>
    </source>
</evidence>
<dbReference type="AlphaFoldDB" id="A0A9D3ZQS2"/>
<gene>
    <name evidence="2" type="ORF">J1N35_034505</name>
</gene>
<evidence type="ECO:0000259" key="1">
    <source>
        <dbReference type="Pfam" id="PF10536"/>
    </source>
</evidence>
<dbReference type="OrthoDB" id="1421598at2759"/>
<dbReference type="GO" id="GO:0010073">
    <property type="term" value="P:meristem maintenance"/>
    <property type="evidence" value="ECO:0007669"/>
    <property type="project" value="InterPro"/>
</dbReference>
<dbReference type="Proteomes" id="UP000828251">
    <property type="component" value="Unassembled WGS sequence"/>
</dbReference>
<name>A0A9D3ZQS2_9ROSI</name>
<dbReference type="InterPro" id="IPR019557">
    <property type="entry name" value="AminoTfrase-like_pln_mobile"/>
</dbReference>
<reference evidence="2 3" key="1">
    <citation type="journal article" date="2021" name="Plant Biotechnol. J.">
        <title>Multi-omics assisted identification of the key and species-specific regulatory components of drought-tolerant mechanisms in Gossypium stocksii.</title>
        <authorList>
            <person name="Yu D."/>
            <person name="Ke L."/>
            <person name="Zhang D."/>
            <person name="Wu Y."/>
            <person name="Sun Y."/>
            <person name="Mei J."/>
            <person name="Sun J."/>
            <person name="Sun Y."/>
        </authorList>
    </citation>
    <scope>NUCLEOTIDE SEQUENCE [LARGE SCALE GENOMIC DNA]</scope>
    <source>
        <strain evidence="3">cv. E1</strain>
        <tissue evidence="2">Leaf</tissue>
    </source>
</reference>
<accession>A0A9D3ZQS2</accession>
<protein>
    <recommendedName>
        <fullName evidence="1">Aminotransferase-like plant mobile domain-containing protein</fullName>
    </recommendedName>
</protein>
<dbReference type="PANTHER" id="PTHR46033:SF8">
    <property type="entry name" value="PROTEIN MAINTENANCE OF MERISTEMS-LIKE"/>
    <property type="match status" value="1"/>
</dbReference>
<dbReference type="EMBL" id="JAIQCV010000010">
    <property type="protein sequence ID" value="KAH1056440.1"/>
    <property type="molecule type" value="Genomic_DNA"/>
</dbReference>
<feature type="domain" description="Aminotransferase-like plant mobile" evidence="1">
    <location>
        <begin position="5"/>
        <end position="92"/>
    </location>
</feature>